<keyword evidence="5" id="KW-0547">Nucleotide-binding</keyword>
<keyword evidence="6" id="KW-0067">ATP-binding</keyword>
<dbReference type="PANTHER" id="PTHR12561:SF3">
    <property type="entry name" value="LIPOYLTRANSFERASE 1, MITOCHONDRIAL"/>
    <property type="match status" value="1"/>
</dbReference>
<evidence type="ECO:0000256" key="4">
    <source>
        <dbReference type="ARBA" id="ARBA00022598"/>
    </source>
</evidence>
<reference evidence="9" key="1">
    <citation type="submission" date="2013-10" db="EMBL/GenBank/DDBJ databases">
        <title>Genomic analysis of the causative agents of coccidiosis in chickens.</title>
        <authorList>
            <person name="Reid A.J."/>
            <person name="Blake D."/>
            <person name="Billington K."/>
            <person name="Browne H."/>
            <person name="Dunn M."/>
            <person name="Hung S."/>
            <person name="Kawahara F."/>
            <person name="Miranda-Saavedra D."/>
            <person name="Mourier T."/>
            <person name="Nagra H."/>
            <person name="Otto T.D."/>
            <person name="Rawlings N."/>
            <person name="Sanchez A."/>
            <person name="Sanders M."/>
            <person name="Subramaniam C."/>
            <person name="Tay Y."/>
            <person name="Dear P."/>
            <person name="Doerig C."/>
            <person name="Gruber A."/>
            <person name="Parkinson J."/>
            <person name="Shirley M."/>
            <person name="Wan K.L."/>
            <person name="Berriman M."/>
            <person name="Tomley F."/>
            <person name="Pain A."/>
        </authorList>
    </citation>
    <scope>NUCLEOTIDE SEQUENCE [LARGE SCALE GENOMIC DNA]</scope>
    <source>
        <strain evidence="9">Houghton</strain>
    </source>
</reference>
<comment type="pathway">
    <text evidence="2">Protein modification; protein lipoylation via exogenous pathway; protein N(6)-(lipoyl)lysine from lipoate: step 1/2.</text>
</comment>
<dbReference type="GO" id="GO:0017118">
    <property type="term" value="F:lipoyltransferase activity"/>
    <property type="evidence" value="ECO:0007669"/>
    <property type="project" value="TreeGrafter"/>
</dbReference>
<evidence type="ECO:0000256" key="5">
    <source>
        <dbReference type="ARBA" id="ARBA00022741"/>
    </source>
</evidence>
<dbReference type="SUPFAM" id="SSF82649">
    <property type="entry name" value="SufE/NifU"/>
    <property type="match status" value="1"/>
</dbReference>
<sequence length="322" mass="32608">MHLRLLRSLALPARQQGCRCFSAAAAAAAAAGAAAGAAGEAAAAAGAATAAAAAAAATAAAAAESRPTVLLGFSTDITFNLAGLGFGAEGVGSAGLPSRRVGTVLREVDTGILSQVLTPNKEKLKSKGVDSVAARIVNLKEIAPTITHENLCASLRSSFFKHFGSSPAAAAAAAAAAEPAAAAAAGAAEPAAGGAEAAAEGFEVEGQTLISLPVFQQHLQTLRAWEWVFSKTPAFSCQLNTRFDWASLDVGLVVDKGFIQDCIIYSDCLSPDLIEAFSDALKGAAYTAAGIHAKITGLRSKFPGHLEKIDQFAEWLAEASQS</sequence>
<dbReference type="Gene3D" id="3.30.390.50">
    <property type="entry name" value="CO dehydrogenase flavoprotein, C-terminal domain"/>
    <property type="match status" value="1"/>
</dbReference>
<evidence type="ECO:0000313" key="10">
    <source>
        <dbReference type="Proteomes" id="UP000030750"/>
    </source>
</evidence>
<dbReference type="EC" id="6.3.1.20" evidence="3"/>
<dbReference type="EMBL" id="HG711085">
    <property type="protein sequence ID" value="CDJ48304.1"/>
    <property type="molecule type" value="Genomic_DNA"/>
</dbReference>
<proteinExistence type="predicted"/>
<dbReference type="UniPathway" id="UPA00537">
    <property type="reaction ID" value="UER00594"/>
</dbReference>
<organism evidence="9 10">
    <name type="scientific">Eimeria brunetti</name>
    <dbReference type="NCBI Taxonomy" id="51314"/>
    <lineage>
        <taxon>Eukaryota</taxon>
        <taxon>Sar</taxon>
        <taxon>Alveolata</taxon>
        <taxon>Apicomplexa</taxon>
        <taxon>Conoidasida</taxon>
        <taxon>Coccidia</taxon>
        <taxon>Eucoccidiorida</taxon>
        <taxon>Eimeriorina</taxon>
        <taxon>Eimeriidae</taxon>
        <taxon>Eimeria</taxon>
    </lineage>
</organism>
<comment type="catalytic activity">
    <reaction evidence="7">
        <text>L-lysyl-[lipoyl-carrier protein] + (R)-lipoate + ATP = N(6)-[(R)-lipoyl]-L-lysyl-[lipoyl-carrier protein] + AMP + diphosphate + H(+)</text>
        <dbReference type="Rhea" id="RHEA:49288"/>
        <dbReference type="Rhea" id="RHEA-COMP:10500"/>
        <dbReference type="Rhea" id="RHEA-COMP:10502"/>
        <dbReference type="ChEBI" id="CHEBI:15378"/>
        <dbReference type="ChEBI" id="CHEBI:29969"/>
        <dbReference type="ChEBI" id="CHEBI:30616"/>
        <dbReference type="ChEBI" id="CHEBI:33019"/>
        <dbReference type="ChEBI" id="CHEBI:83088"/>
        <dbReference type="ChEBI" id="CHEBI:83099"/>
        <dbReference type="ChEBI" id="CHEBI:456215"/>
        <dbReference type="EC" id="6.3.1.20"/>
    </reaction>
</comment>
<dbReference type="VEuPathDB" id="ToxoDB:EBH_0078220"/>
<keyword evidence="10" id="KW-1185">Reference proteome</keyword>
<dbReference type="OrthoDB" id="201621at2759"/>
<dbReference type="AlphaFoldDB" id="U6LIC3"/>
<name>U6LIC3_9EIME</name>
<evidence type="ECO:0000259" key="8">
    <source>
        <dbReference type="Pfam" id="PF10437"/>
    </source>
</evidence>
<dbReference type="GO" id="GO:0005524">
    <property type="term" value="F:ATP binding"/>
    <property type="evidence" value="ECO:0007669"/>
    <property type="project" value="UniProtKB-KW"/>
</dbReference>
<evidence type="ECO:0000256" key="3">
    <source>
        <dbReference type="ARBA" id="ARBA00012367"/>
    </source>
</evidence>
<dbReference type="GO" id="GO:0009249">
    <property type="term" value="P:protein lipoylation"/>
    <property type="evidence" value="ECO:0007669"/>
    <property type="project" value="InterPro"/>
</dbReference>
<dbReference type="InterPro" id="IPR045864">
    <property type="entry name" value="aa-tRNA-synth_II/BPL/LPL"/>
</dbReference>
<accession>U6LIC3</accession>
<gene>
    <name evidence="9" type="ORF">EBH_0078220</name>
</gene>
<dbReference type="GO" id="GO:0005737">
    <property type="term" value="C:cytoplasm"/>
    <property type="evidence" value="ECO:0007669"/>
    <property type="project" value="TreeGrafter"/>
</dbReference>
<protein>
    <recommendedName>
        <fullName evidence="3">lipoate--protein ligase</fullName>
        <ecNumber evidence="3">6.3.1.20</ecNumber>
    </recommendedName>
</protein>
<comment type="pathway">
    <text evidence="1">Protein modification; protein lipoylation via exogenous pathway; protein N(6)-(lipoyl)lysine from lipoate: step 2/2.</text>
</comment>
<dbReference type="InterPro" id="IPR004562">
    <property type="entry name" value="LipoylTrfase_LipoateP_Ligase"/>
</dbReference>
<feature type="domain" description="Lipoate protein ligase C-terminal" evidence="8">
    <location>
        <begin position="232"/>
        <end position="316"/>
    </location>
</feature>
<dbReference type="Pfam" id="PF10437">
    <property type="entry name" value="Lip_prot_lig_C"/>
    <property type="match status" value="1"/>
</dbReference>
<dbReference type="GO" id="GO:0016979">
    <property type="term" value="F:lipoate-protein ligase activity"/>
    <property type="evidence" value="ECO:0007669"/>
    <property type="project" value="UniProtKB-EC"/>
</dbReference>
<keyword evidence="4 9" id="KW-0436">Ligase</keyword>
<reference evidence="9" key="2">
    <citation type="submission" date="2013-10" db="EMBL/GenBank/DDBJ databases">
        <authorList>
            <person name="Aslett M."/>
        </authorList>
    </citation>
    <scope>NUCLEOTIDE SEQUENCE [LARGE SCALE GENOMIC DNA]</scope>
    <source>
        <strain evidence="9">Houghton</strain>
    </source>
</reference>
<evidence type="ECO:0000256" key="1">
    <source>
        <dbReference type="ARBA" id="ARBA00005085"/>
    </source>
</evidence>
<evidence type="ECO:0000256" key="6">
    <source>
        <dbReference type="ARBA" id="ARBA00022840"/>
    </source>
</evidence>
<dbReference type="InterPro" id="IPR019491">
    <property type="entry name" value="Lipoate_protein_ligase_C"/>
</dbReference>
<evidence type="ECO:0000256" key="2">
    <source>
        <dbReference type="ARBA" id="ARBA00005124"/>
    </source>
</evidence>
<dbReference type="SUPFAM" id="SSF55681">
    <property type="entry name" value="Class II aaRS and biotin synthetases"/>
    <property type="match status" value="1"/>
</dbReference>
<evidence type="ECO:0000313" key="9">
    <source>
        <dbReference type="EMBL" id="CDJ48304.1"/>
    </source>
</evidence>
<dbReference type="Proteomes" id="UP000030750">
    <property type="component" value="Unassembled WGS sequence"/>
</dbReference>
<dbReference type="Gene3D" id="3.30.930.10">
    <property type="entry name" value="Bira Bifunctional Protein, Domain 2"/>
    <property type="match status" value="1"/>
</dbReference>
<evidence type="ECO:0000256" key="7">
    <source>
        <dbReference type="ARBA" id="ARBA00048037"/>
    </source>
</evidence>
<dbReference type="PANTHER" id="PTHR12561">
    <property type="entry name" value="LIPOATE-PROTEIN LIGASE"/>
    <property type="match status" value="1"/>
</dbReference>